<accession>A0A0U3E2W0</accession>
<gene>
    <name evidence="1" type="ORF">EYM_01805</name>
</gene>
<evidence type="ECO:0008006" key="3">
    <source>
        <dbReference type="Google" id="ProtNLM"/>
    </source>
</evidence>
<reference evidence="1 2" key="1">
    <citation type="submission" date="2013-11" db="EMBL/GenBank/DDBJ databases">
        <title>Comparative genomics of Ignicoccus.</title>
        <authorList>
            <person name="Podar M."/>
        </authorList>
    </citation>
    <scope>NUCLEOTIDE SEQUENCE [LARGE SCALE GENOMIC DNA]</scope>
    <source>
        <strain evidence="1 2">DSM 13165</strain>
    </source>
</reference>
<evidence type="ECO:0000313" key="2">
    <source>
        <dbReference type="Proteomes" id="UP000060778"/>
    </source>
</evidence>
<organism evidence="1 2">
    <name type="scientific">Ignicoccus islandicus DSM 13165</name>
    <dbReference type="NCBI Taxonomy" id="940295"/>
    <lineage>
        <taxon>Archaea</taxon>
        <taxon>Thermoproteota</taxon>
        <taxon>Thermoprotei</taxon>
        <taxon>Desulfurococcales</taxon>
        <taxon>Desulfurococcaceae</taxon>
        <taxon>Ignicoccus</taxon>
    </lineage>
</organism>
<evidence type="ECO:0000313" key="1">
    <source>
        <dbReference type="EMBL" id="ALU12251.1"/>
    </source>
</evidence>
<keyword evidence="2" id="KW-1185">Reference proteome</keyword>
<dbReference type="RefSeq" id="WP_168050153.1">
    <property type="nucleotide sequence ID" value="NZ_CP006867.1"/>
</dbReference>
<dbReference type="InterPro" id="IPR019270">
    <property type="entry name" value="DUF2283"/>
</dbReference>
<dbReference type="AlphaFoldDB" id="A0A0U3E2W0"/>
<protein>
    <recommendedName>
        <fullName evidence="3">DUF2283 domain-containing protein</fullName>
    </recommendedName>
</protein>
<dbReference type="Pfam" id="PF10049">
    <property type="entry name" value="DUF2283"/>
    <property type="match status" value="1"/>
</dbReference>
<dbReference type="Proteomes" id="UP000060778">
    <property type="component" value="Chromosome"/>
</dbReference>
<dbReference type="KEGG" id="iis:EYM_01805"/>
<dbReference type="GeneID" id="32210226"/>
<proteinExistence type="predicted"/>
<name>A0A0U3E2W0_9CREN</name>
<dbReference type="EMBL" id="CP006867">
    <property type="protein sequence ID" value="ALU12251.1"/>
    <property type="molecule type" value="Genomic_DNA"/>
</dbReference>
<sequence>MIRDELGRSSKYVIVDLDQKGNIIGIEILDYSKNRDLIEKIFEIANSIR</sequence>